<keyword evidence="1" id="KW-1133">Transmembrane helix</keyword>
<feature type="transmembrane region" description="Helical" evidence="1">
    <location>
        <begin position="38"/>
        <end position="56"/>
    </location>
</feature>
<organism evidence="2 3">
    <name type="scientific">Niabella yanshanensis</name>
    <dbReference type="NCBI Taxonomy" id="577386"/>
    <lineage>
        <taxon>Bacteria</taxon>
        <taxon>Pseudomonadati</taxon>
        <taxon>Bacteroidota</taxon>
        <taxon>Chitinophagia</taxon>
        <taxon>Chitinophagales</taxon>
        <taxon>Chitinophagaceae</taxon>
        <taxon>Niabella</taxon>
    </lineage>
</organism>
<gene>
    <name evidence="2" type="ORF">U0035_07000</name>
</gene>
<dbReference type="RefSeq" id="WP_170138293.1">
    <property type="nucleotide sequence ID" value="NZ_CP139960.1"/>
</dbReference>
<keyword evidence="1" id="KW-0812">Transmembrane</keyword>
<dbReference type="Proteomes" id="UP001325680">
    <property type="component" value="Chromosome"/>
</dbReference>
<accession>A0ABZ0WCB5</accession>
<dbReference type="EMBL" id="CP139960">
    <property type="protein sequence ID" value="WQD39896.1"/>
    <property type="molecule type" value="Genomic_DNA"/>
</dbReference>
<reference evidence="2 3" key="1">
    <citation type="submission" date="2023-12" db="EMBL/GenBank/DDBJ databases">
        <title>Genome sequencing and assembly of bacterial species from a model synthetic community.</title>
        <authorList>
            <person name="Hogle S.L."/>
        </authorList>
    </citation>
    <scope>NUCLEOTIDE SEQUENCE [LARGE SCALE GENOMIC DNA]</scope>
    <source>
        <strain evidence="2 3">HAMBI_3031</strain>
    </source>
</reference>
<sequence length="58" mass="6552">MSIELGNASAFGWFIIAVATIMSIGIIYTYRKNQAIKLKYVFAVIVMFVVGVKWLLDH</sequence>
<evidence type="ECO:0000256" key="1">
    <source>
        <dbReference type="SAM" id="Phobius"/>
    </source>
</evidence>
<proteinExistence type="predicted"/>
<keyword evidence="1" id="KW-0472">Membrane</keyword>
<protein>
    <submittedName>
        <fullName evidence="2">Uncharacterized protein</fullName>
    </submittedName>
</protein>
<keyword evidence="3" id="KW-1185">Reference proteome</keyword>
<name>A0ABZ0WCB5_9BACT</name>
<feature type="transmembrane region" description="Helical" evidence="1">
    <location>
        <begin position="12"/>
        <end position="31"/>
    </location>
</feature>
<evidence type="ECO:0000313" key="3">
    <source>
        <dbReference type="Proteomes" id="UP001325680"/>
    </source>
</evidence>
<evidence type="ECO:0000313" key="2">
    <source>
        <dbReference type="EMBL" id="WQD39896.1"/>
    </source>
</evidence>